<evidence type="ECO:0000256" key="3">
    <source>
        <dbReference type="SAM" id="MobiDB-lite"/>
    </source>
</evidence>
<dbReference type="PANTHER" id="PTHR24070">
    <property type="entry name" value="RAS, DI-RAS, AND RHEB FAMILY MEMBERS OF SMALL GTPASE SUPERFAMILY"/>
    <property type="match status" value="1"/>
</dbReference>
<proteinExistence type="predicted"/>
<dbReference type="SUPFAM" id="SSF52540">
    <property type="entry name" value="P-loop containing nucleoside triphosphate hydrolases"/>
    <property type="match status" value="1"/>
</dbReference>
<organism evidence="4 5">
    <name type="scientific">Synchytrium endobioticum</name>
    <dbReference type="NCBI Taxonomy" id="286115"/>
    <lineage>
        <taxon>Eukaryota</taxon>
        <taxon>Fungi</taxon>
        <taxon>Fungi incertae sedis</taxon>
        <taxon>Chytridiomycota</taxon>
        <taxon>Chytridiomycota incertae sedis</taxon>
        <taxon>Chytridiomycetes</taxon>
        <taxon>Synchytriales</taxon>
        <taxon>Synchytriaceae</taxon>
        <taxon>Synchytrium</taxon>
    </lineage>
</organism>
<dbReference type="InterPro" id="IPR027417">
    <property type="entry name" value="P-loop_NTPase"/>
</dbReference>
<dbReference type="OrthoDB" id="265044at2759"/>
<dbReference type="PROSITE" id="PS51419">
    <property type="entry name" value="RAB"/>
    <property type="match status" value="1"/>
</dbReference>
<name>A0A507CJV6_9FUNG</name>
<evidence type="ECO:0000313" key="5">
    <source>
        <dbReference type="Proteomes" id="UP000320475"/>
    </source>
</evidence>
<feature type="compositionally biased region" description="Low complexity" evidence="3">
    <location>
        <begin position="382"/>
        <end position="402"/>
    </location>
</feature>
<keyword evidence="1" id="KW-0547">Nucleotide-binding</keyword>
<feature type="region of interest" description="Disordered" evidence="3">
    <location>
        <begin position="644"/>
        <end position="669"/>
    </location>
</feature>
<accession>A0A507CJV6</accession>
<keyword evidence="2" id="KW-0342">GTP-binding</keyword>
<dbReference type="Gene3D" id="3.40.50.300">
    <property type="entry name" value="P-loop containing nucleotide triphosphate hydrolases"/>
    <property type="match status" value="1"/>
</dbReference>
<dbReference type="SMART" id="SM00173">
    <property type="entry name" value="RAS"/>
    <property type="match status" value="1"/>
</dbReference>
<feature type="compositionally biased region" description="Low complexity" evidence="3">
    <location>
        <begin position="344"/>
        <end position="355"/>
    </location>
</feature>
<dbReference type="GO" id="GO:0016020">
    <property type="term" value="C:membrane"/>
    <property type="evidence" value="ECO:0007669"/>
    <property type="project" value="InterPro"/>
</dbReference>
<dbReference type="InterPro" id="IPR020849">
    <property type="entry name" value="Small_GTPase_Ras-type"/>
</dbReference>
<sequence length="786" mass="83432">MALPPPPTPHNRRNPMLLDDLYRITHLNILVLGPAHVGKSALVQAFVTGLPASVMPPSSPTTTTTFNGLSVYPLPPLSVAEAASAMDTPTMPNCNTSCQLPPSQNNNKPPLSATSHAPYLAPYDPTIEDAHTIQYILPPGSVGLGHSSNKPLTAANVLPTTSNPSNNKDFVHRLIVTLSDVGGHPYYSALWASAIAAADAYILVYDVGDIKSLDRMWPFIKMIAETKATKPQDLCILMIGNMVDTCASASDSDSWTPISSHGSIANVNKNVTPKRRRQVTAKMGQSLADVLEIGWRETTARAPHAVSAAFKSLIAECQIRVAILAKAAVAARNSDLFTSIHRASANSSSNGNSNSPTEQQPTTPASSILRRPSEASMSSRVAMPGSFSSTASSARSSDVYSSPLSRDSMASREGSTSGDKNLTSRSGLGFWTPNHGSQYMQSVLAPSLVSASIPQNHKVTRAYGPYPKNTDDSSITIQAQPLDCITLPPPAKNSIRSKRDMVFAEWQAFKQQRRRVAARNIIRDELLGAKQDKTLPQHILPENHGSDETEAMVVIVVEDDDHDDDDSHSLEEQKLPIASRRASLPQLTLLHSPSLASSADSTAPASAGILPFSPHISSIQTPNRSTSLLNSTIVATSYDHNHCIATKTPSPSSSTDSSSPRHSDSSYDCSAASPVEATMVISSLPPPQPPPLQHILERMDSGVGLHSVIPSSSSAAAASSSGDITAKQTGEKSCSRGSAAFLSLPPPGPLIIDSNSHCASASIKSSKELQKTLDDLLGELSAFETN</sequence>
<evidence type="ECO:0000256" key="1">
    <source>
        <dbReference type="ARBA" id="ARBA00022741"/>
    </source>
</evidence>
<evidence type="ECO:0000313" key="4">
    <source>
        <dbReference type="EMBL" id="TPX40042.1"/>
    </source>
</evidence>
<comment type="caution">
    <text evidence="4">The sequence shown here is derived from an EMBL/GenBank/DDBJ whole genome shotgun (WGS) entry which is preliminary data.</text>
</comment>
<dbReference type="GO" id="GO:0007165">
    <property type="term" value="P:signal transduction"/>
    <property type="evidence" value="ECO:0007669"/>
    <property type="project" value="InterPro"/>
</dbReference>
<reference evidence="4 5" key="1">
    <citation type="journal article" date="2019" name="Sci. Rep.">
        <title>Comparative genomics of chytrid fungi reveal insights into the obligate biotrophic and pathogenic lifestyle of Synchytrium endobioticum.</title>
        <authorList>
            <person name="van de Vossenberg B.T.L.H."/>
            <person name="Warris S."/>
            <person name="Nguyen H.D.T."/>
            <person name="van Gent-Pelzer M.P.E."/>
            <person name="Joly D.L."/>
            <person name="van de Geest H.C."/>
            <person name="Bonants P.J.M."/>
            <person name="Smith D.S."/>
            <person name="Levesque C.A."/>
            <person name="van der Lee T.A.J."/>
        </authorList>
    </citation>
    <scope>NUCLEOTIDE SEQUENCE [LARGE SCALE GENOMIC DNA]</scope>
    <source>
        <strain evidence="4 5">LEV6574</strain>
    </source>
</reference>
<evidence type="ECO:0000256" key="2">
    <source>
        <dbReference type="ARBA" id="ARBA00023134"/>
    </source>
</evidence>
<dbReference type="GO" id="GO:0003924">
    <property type="term" value="F:GTPase activity"/>
    <property type="evidence" value="ECO:0007669"/>
    <property type="project" value="InterPro"/>
</dbReference>
<feature type="compositionally biased region" description="Polar residues" evidence="3">
    <location>
        <begin position="356"/>
        <end position="366"/>
    </location>
</feature>
<dbReference type="AlphaFoldDB" id="A0A507CJV6"/>
<dbReference type="Pfam" id="PF00071">
    <property type="entry name" value="Ras"/>
    <property type="match status" value="1"/>
</dbReference>
<dbReference type="InterPro" id="IPR001806">
    <property type="entry name" value="Small_GTPase"/>
</dbReference>
<dbReference type="Proteomes" id="UP000320475">
    <property type="component" value="Unassembled WGS sequence"/>
</dbReference>
<feature type="compositionally biased region" description="Polar residues" evidence="3">
    <location>
        <begin position="413"/>
        <end position="426"/>
    </location>
</feature>
<feature type="region of interest" description="Disordered" evidence="3">
    <location>
        <begin position="344"/>
        <end position="429"/>
    </location>
</feature>
<dbReference type="GO" id="GO:0005525">
    <property type="term" value="F:GTP binding"/>
    <property type="evidence" value="ECO:0007669"/>
    <property type="project" value="UniProtKB-KW"/>
</dbReference>
<dbReference type="EMBL" id="QEAM01000419">
    <property type="protein sequence ID" value="TPX40042.1"/>
    <property type="molecule type" value="Genomic_DNA"/>
</dbReference>
<dbReference type="VEuPathDB" id="FungiDB:SeMB42_g02258"/>
<protein>
    <submittedName>
        <fullName evidence="4">Uncharacterized protein</fullName>
    </submittedName>
</protein>
<feature type="compositionally biased region" description="Low complexity" evidence="3">
    <location>
        <begin position="649"/>
        <end position="658"/>
    </location>
</feature>
<gene>
    <name evidence="4" type="ORF">SeLEV6574_g06829</name>
</gene>